<name>A0ABX2RBH5_9THEO</name>
<protein>
    <submittedName>
        <fullName evidence="3">Flp pilus assembly protein CpaB</fullName>
    </submittedName>
</protein>
<dbReference type="InterPro" id="IPR013974">
    <property type="entry name" value="SAF"/>
</dbReference>
<dbReference type="RefSeq" id="WP_154652747.1">
    <property type="nucleotide sequence ID" value="NZ_ATYG01000021.1"/>
</dbReference>
<dbReference type="SMART" id="SM00858">
    <property type="entry name" value="SAF"/>
    <property type="match status" value="1"/>
</dbReference>
<comment type="caution">
    <text evidence="3">The sequence shown here is derived from an EMBL/GenBank/DDBJ whole genome shotgun (WGS) entry which is preliminary data.</text>
</comment>
<keyword evidence="1" id="KW-0812">Transmembrane</keyword>
<evidence type="ECO:0000313" key="3">
    <source>
        <dbReference type="EMBL" id="NYE57143.1"/>
    </source>
</evidence>
<keyword evidence="1" id="KW-0472">Membrane</keyword>
<feature type="domain" description="SAF" evidence="2">
    <location>
        <begin position="35"/>
        <end position="95"/>
    </location>
</feature>
<reference evidence="3 4" key="1">
    <citation type="submission" date="2020-07" db="EMBL/GenBank/DDBJ databases">
        <title>Genomic Encyclopedia of Type Strains, Phase III (KMG-III): the genomes of soil and plant-associated and newly described type strains.</title>
        <authorList>
            <person name="Whitman W."/>
        </authorList>
    </citation>
    <scope>NUCLEOTIDE SEQUENCE [LARGE SCALE GENOMIC DNA]</scope>
    <source>
        <strain evidence="3 4">DSM 11255</strain>
    </source>
</reference>
<keyword evidence="4" id="KW-1185">Reference proteome</keyword>
<proteinExistence type="predicted"/>
<keyword evidence="1" id="KW-1133">Transmembrane helix</keyword>
<gene>
    <name evidence="3" type="ORF">HDG70_000849</name>
</gene>
<feature type="transmembrane region" description="Helical" evidence="1">
    <location>
        <begin position="12"/>
        <end position="30"/>
    </location>
</feature>
<dbReference type="Pfam" id="PF08666">
    <property type="entry name" value="SAF"/>
    <property type="match status" value="1"/>
</dbReference>
<organism evidence="3 4">
    <name type="scientific">Carboxydothermus ferrireducens DSM 11255</name>
    <dbReference type="NCBI Taxonomy" id="1119529"/>
    <lineage>
        <taxon>Bacteria</taxon>
        <taxon>Bacillati</taxon>
        <taxon>Bacillota</taxon>
        <taxon>Clostridia</taxon>
        <taxon>Thermoanaerobacterales</taxon>
        <taxon>Thermoanaerobacteraceae</taxon>
        <taxon>Carboxydothermus</taxon>
    </lineage>
</organism>
<evidence type="ECO:0000256" key="1">
    <source>
        <dbReference type="SAM" id="Phobius"/>
    </source>
</evidence>
<evidence type="ECO:0000313" key="4">
    <source>
        <dbReference type="Proteomes" id="UP000604066"/>
    </source>
</evidence>
<sequence length="194" mass="20573">MEKKKRSTSLKIAVAAGILFFIAMLIYGQASKGLTPVVVAKKLIPAGETLKKEDLEVIQVLKPPKGAVSKIEAAVGKKISLPRLPGDMILQDSLQGTSQTVPEGQAGLVIPVENKDLLEVVKPNDTISFIATSVSAGQNSFEVGNFKVLMVFKNEDKSSGTVGSLFVAGDPAEIYQAAGYLKNGQYQIVLNPSS</sequence>
<dbReference type="EMBL" id="JACCBS010000001">
    <property type="protein sequence ID" value="NYE57143.1"/>
    <property type="molecule type" value="Genomic_DNA"/>
</dbReference>
<accession>A0ABX2RBH5</accession>
<dbReference type="Proteomes" id="UP000604066">
    <property type="component" value="Unassembled WGS sequence"/>
</dbReference>
<evidence type="ECO:0000259" key="2">
    <source>
        <dbReference type="SMART" id="SM00858"/>
    </source>
</evidence>
<dbReference type="CDD" id="cd11614">
    <property type="entry name" value="SAF_CpaB_FlgA_like"/>
    <property type="match status" value="1"/>
</dbReference>